<feature type="domain" description="Restriction endonuclease type II-like" evidence="1">
    <location>
        <begin position="213"/>
        <end position="281"/>
    </location>
</feature>
<dbReference type="InterPro" id="IPR049468">
    <property type="entry name" value="Restrct_endonuc-II-like_dom"/>
</dbReference>
<organism evidence="2 3">
    <name type="scientific">Metallococcus carri</name>
    <dbReference type="NCBI Taxonomy" id="1656884"/>
    <lineage>
        <taxon>Bacteria</taxon>
        <taxon>Bacillati</taxon>
        <taxon>Actinomycetota</taxon>
        <taxon>Actinomycetes</taxon>
        <taxon>Micrococcales</taxon>
        <taxon>Dermacoccaceae</taxon>
        <taxon>Metallococcus</taxon>
    </lineage>
</organism>
<dbReference type="Proteomes" id="UP000744769">
    <property type="component" value="Unassembled WGS sequence"/>
</dbReference>
<protein>
    <submittedName>
        <fullName evidence="2">DUF559 domain-containing protein</fullName>
    </submittedName>
</protein>
<gene>
    <name evidence="2" type="ORF">G9U51_08135</name>
</gene>
<name>A0A967EH00_9MICO</name>
<sequence>MNEFDIRLPFTAAEAKLRGITRSQLTSPKYRRVRRNCYVDARVPDSELLDVHAAVKVMPAAEFVCGTTAARIWGAAAPSSGSIHLGTLQRVASRQPDITLHRYALRPPLTEWSGLPITTPAQTFIDGAAHLTFVDGLVLADSLLRRTALGLDALTEAVCAVPGRPGDRLREIVAFARERVDSPYESRLRLLIVTADLPEPQVNLECTDGAGRERRIDLAYEEWKVAIEFDGRHHIERAAQWQSDIVRREDLEAQGWRFVVITSSDLHTKPLEVLRRIVDALVAAGAPEVAIGRAWRRFFPSAA</sequence>
<dbReference type="SUPFAM" id="SSF52980">
    <property type="entry name" value="Restriction endonuclease-like"/>
    <property type="match status" value="1"/>
</dbReference>
<dbReference type="RefSeq" id="WP_166195855.1">
    <property type="nucleotide sequence ID" value="NZ_JAAOIV010000005.1"/>
</dbReference>
<accession>A0A967EH00</accession>
<dbReference type="Gene3D" id="3.40.960.10">
    <property type="entry name" value="VSR Endonuclease"/>
    <property type="match status" value="1"/>
</dbReference>
<proteinExistence type="predicted"/>
<evidence type="ECO:0000313" key="3">
    <source>
        <dbReference type="Proteomes" id="UP000744769"/>
    </source>
</evidence>
<dbReference type="EMBL" id="JAAOIV010000005">
    <property type="protein sequence ID" value="NHN55743.1"/>
    <property type="molecule type" value="Genomic_DNA"/>
</dbReference>
<dbReference type="AlphaFoldDB" id="A0A967EH00"/>
<dbReference type="Pfam" id="PF18741">
    <property type="entry name" value="MTES_1575"/>
    <property type="match status" value="1"/>
</dbReference>
<evidence type="ECO:0000313" key="2">
    <source>
        <dbReference type="EMBL" id="NHN55743.1"/>
    </source>
</evidence>
<comment type="caution">
    <text evidence="2">The sequence shown here is derived from an EMBL/GenBank/DDBJ whole genome shotgun (WGS) entry which is preliminary data.</text>
</comment>
<evidence type="ECO:0000259" key="1">
    <source>
        <dbReference type="Pfam" id="PF18741"/>
    </source>
</evidence>
<dbReference type="InterPro" id="IPR011335">
    <property type="entry name" value="Restrct_endonuc-II-like"/>
</dbReference>
<keyword evidence="3" id="KW-1185">Reference proteome</keyword>
<reference evidence="2" key="1">
    <citation type="submission" date="2020-03" db="EMBL/GenBank/DDBJ databases">
        <title>Draft sequencing of Calidifontibacter sp. DB0510.</title>
        <authorList>
            <person name="Kim D.-U."/>
        </authorList>
    </citation>
    <scope>NUCLEOTIDE SEQUENCE</scope>
    <source>
        <strain evidence="2">DB0510</strain>
    </source>
</reference>